<proteinExistence type="inferred from homology"/>
<evidence type="ECO:0000256" key="2">
    <source>
        <dbReference type="ARBA" id="ARBA00023002"/>
    </source>
</evidence>
<dbReference type="Proteomes" id="UP000246635">
    <property type="component" value="Unassembled WGS sequence"/>
</dbReference>
<organism evidence="3 4">
    <name type="scientific">Paenibacillus cellulosilyticus</name>
    <dbReference type="NCBI Taxonomy" id="375489"/>
    <lineage>
        <taxon>Bacteria</taxon>
        <taxon>Bacillati</taxon>
        <taxon>Bacillota</taxon>
        <taxon>Bacilli</taxon>
        <taxon>Bacillales</taxon>
        <taxon>Paenibacillaceae</taxon>
        <taxon>Paenibacillus</taxon>
    </lineage>
</organism>
<dbReference type="GO" id="GO:0008206">
    <property type="term" value="P:bile acid metabolic process"/>
    <property type="evidence" value="ECO:0007669"/>
    <property type="project" value="UniProtKB-ARBA"/>
</dbReference>
<dbReference type="FunFam" id="3.40.50.720:FF:000084">
    <property type="entry name" value="Short-chain dehydrogenase reductase"/>
    <property type="match status" value="1"/>
</dbReference>
<dbReference type="PANTHER" id="PTHR42879">
    <property type="entry name" value="3-OXOACYL-(ACYL-CARRIER-PROTEIN) REDUCTASE"/>
    <property type="match status" value="1"/>
</dbReference>
<dbReference type="PRINTS" id="PR00081">
    <property type="entry name" value="GDHRDH"/>
</dbReference>
<comment type="similarity">
    <text evidence="1">Belongs to the short-chain dehydrogenases/reductases (SDR) family.</text>
</comment>
<dbReference type="GO" id="GO:0016491">
    <property type="term" value="F:oxidoreductase activity"/>
    <property type="evidence" value="ECO:0007669"/>
    <property type="project" value="UniProtKB-KW"/>
</dbReference>
<protein>
    <submittedName>
        <fullName evidence="3">3-oxoacyl-[acyl-carrier protein] reductase</fullName>
    </submittedName>
</protein>
<evidence type="ECO:0000256" key="1">
    <source>
        <dbReference type="ARBA" id="ARBA00006484"/>
    </source>
</evidence>
<name>A0A2V2YSZ6_9BACL</name>
<dbReference type="Pfam" id="PF13561">
    <property type="entry name" value="adh_short_C2"/>
    <property type="match status" value="1"/>
</dbReference>
<keyword evidence="2" id="KW-0560">Oxidoreductase</keyword>
<dbReference type="EMBL" id="QGTQ01000009">
    <property type="protein sequence ID" value="PWW02437.1"/>
    <property type="molecule type" value="Genomic_DNA"/>
</dbReference>
<keyword evidence="4" id="KW-1185">Reference proteome</keyword>
<dbReference type="InterPro" id="IPR036291">
    <property type="entry name" value="NAD(P)-bd_dom_sf"/>
</dbReference>
<accession>A0A2V2YSZ6</accession>
<comment type="caution">
    <text evidence="3">The sequence shown here is derived from an EMBL/GenBank/DDBJ whole genome shotgun (WGS) entry which is preliminary data.</text>
</comment>
<evidence type="ECO:0000313" key="4">
    <source>
        <dbReference type="Proteomes" id="UP000246635"/>
    </source>
</evidence>
<gene>
    <name evidence="3" type="ORF">DFQ01_10962</name>
</gene>
<dbReference type="InterPro" id="IPR050259">
    <property type="entry name" value="SDR"/>
</dbReference>
<dbReference type="InterPro" id="IPR002347">
    <property type="entry name" value="SDR_fam"/>
</dbReference>
<dbReference type="AlphaFoldDB" id="A0A2V2YSZ6"/>
<evidence type="ECO:0000313" key="3">
    <source>
        <dbReference type="EMBL" id="PWW02437.1"/>
    </source>
</evidence>
<reference evidence="3 4" key="1">
    <citation type="submission" date="2018-05" db="EMBL/GenBank/DDBJ databases">
        <title>Genomic Encyclopedia of Type Strains, Phase III (KMG-III): the genomes of soil and plant-associated and newly described type strains.</title>
        <authorList>
            <person name="Whitman W."/>
        </authorList>
    </citation>
    <scope>NUCLEOTIDE SEQUENCE [LARGE SCALE GENOMIC DNA]</scope>
    <source>
        <strain evidence="3 4">CECT 5696</strain>
    </source>
</reference>
<dbReference type="PANTHER" id="PTHR42879:SF6">
    <property type="entry name" value="NADPH-DEPENDENT REDUCTASE BACG"/>
    <property type="match status" value="1"/>
</dbReference>
<sequence>MSLHGKVAIVTGAAQGIGRAASIQLASLGAKVVVTDAGNERTLQAIVSEIAAAGGEALAIPADARSREQMELLVDTAKNAFGRIDVLVCHSTHGAKAATFAELAWEHFEQRLTDELKAAFESTKAVIPTMQAQHFGRIIYLSSTEGKDPTPQYIAFGTAKGGLDTFARYIAQEFGPYGITANIVAPGFVRADASCGISEEEGRVIGSFTPLGRIAGPEDVAGVISFLASDSAGFLTGTYTPVTGGLVME</sequence>
<dbReference type="Gene3D" id="3.40.50.720">
    <property type="entry name" value="NAD(P)-binding Rossmann-like Domain"/>
    <property type="match status" value="1"/>
</dbReference>
<dbReference type="SUPFAM" id="SSF51735">
    <property type="entry name" value="NAD(P)-binding Rossmann-fold domains"/>
    <property type="match status" value="1"/>
</dbReference>